<dbReference type="SMART" id="SM00382">
    <property type="entry name" value="AAA"/>
    <property type="match status" value="1"/>
</dbReference>
<feature type="domain" description="ABC transporter" evidence="12">
    <location>
        <begin position="335"/>
        <end position="562"/>
    </location>
</feature>
<dbReference type="Pfam" id="PF00005">
    <property type="entry name" value="ABC_tran"/>
    <property type="match status" value="1"/>
</dbReference>
<dbReference type="InterPro" id="IPR039421">
    <property type="entry name" value="Type_1_exporter"/>
</dbReference>
<dbReference type="OrthoDB" id="9806127at2"/>
<comment type="caution">
    <text evidence="14">The sequence shown here is derived from an EMBL/GenBank/DDBJ whole genome shotgun (WGS) entry which is preliminary data.</text>
</comment>
<dbReference type="Gene3D" id="3.40.50.300">
    <property type="entry name" value="P-loop containing nucleotide triphosphate hydrolases"/>
    <property type="match status" value="1"/>
</dbReference>
<dbReference type="SUPFAM" id="SSF52540">
    <property type="entry name" value="P-loop containing nucleoside triphosphate hydrolases"/>
    <property type="match status" value="1"/>
</dbReference>
<evidence type="ECO:0000256" key="2">
    <source>
        <dbReference type="ARBA" id="ARBA00022519"/>
    </source>
</evidence>
<proteinExistence type="inferred from homology"/>
<dbReference type="GO" id="GO:0140359">
    <property type="term" value="F:ABC-type transporter activity"/>
    <property type="evidence" value="ECO:0007669"/>
    <property type="project" value="InterPro"/>
</dbReference>
<dbReference type="GO" id="GO:0016887">
    <property type="term" value="F:ATP hydrolysis activity"/>
    <property type="evidence" value="ECO:0007669"/>
    <property type="project" value="InterPro"/>
</dbReference>
<feature type="transmembrane region" description="Helical" evidence="11">
    <location>
        <begin position="147"/>
        <end position="172"/>
    </location>
</feature>
<evidence type="ECO:0000259" key="12">
    <source>
        <dbReference type="PROSITE" id="PS50893"/>
    </source>
</evidence>
<feature type="transmembrane region" description="Helical" evidence="11">
    <location>
        <begin position="55"/>
        <end position="75"/>
    </location>
</feature>
<dbReference type="PROSITE" id="PS00211">
    <property type="entry name" value="ABC_TRANSPORTER_1"/>
    <property type="match status" value="1"/>
</dbReference>
<dbReference type="PROSITE" id="PS50893">
    <property type="entry name" value="ABC_TRANSPORTER_2"/>
    <property type="match status" value="1"/>
</dbReference>
<evidence type="ECO:0000256" key="7">
    <source>
        <dbReference type="ARBA" id="ARBA00022989"/>
    </source>
</evidence>
<evidence type="ECO:0000256" key="4">
    <source>
        <dbReference type="ARBA" id="ARBA00022741"/>
    </source>
</evidence>
<dbReference type="PANTHER" id="PTHR24221">
    <property type="entry name" value="ATP-BINDING CASSETTE SUB-FAMILY B"/>
    <property type="match status" value="1"/>
</dbReference>
<evidence type="ECO:0000313" key="15">
    <source>
        <dbReference type="Proteomes" id="UP000053405"/>
    </source>
</evidence>
<dbReference type="PANTHER" id="PTHR24221:SF654">
    <property type="entry name" value="ATP-BINDING CASSETTE SUB-FAMILY B MEMBER 6"/>
    <property type="match status" value="1"/>
</dbReference>
<reference evidence="14 15" key="1">
    <citation type="submission" date="2012-12" db="EMBL/GenBank/DDBJ databases">
        <title>Whole genome shotgun sequence of Gordonia hirsuta NBRC 16056.</title>
        <authorList>
            <person name="Isaki-Nakamura S."/>
            <person name="Hosoyama A."/>
            <person name="Tsuchikane K."/>
            <person name="Katsumata H."/>
            <person name="Baba S."/>
            <person name="Yamazaki S."/>
            <person name="Fujita N."/>
        </authorList>
    </citation>
    <scope>NUCLEOTIDE SEQUENCE [LARGE SCALE GENOMIC DNA]</scope>
    <source>
        <strain evidence="14 15">NBRC 16056</strain>
    </source>
</reference>
<dbReference type="EMBL" id="BANT01000044">
    <property type="protein sequence ID" value="GAC58601.1"/>
    <property type="molecule type" value="Genomic_DNA"/>
</dbReference>
<dbReference type="InterPro" id="IPR003593">
    <property type="entry name" value="AAA+_ATPase"/>
</dbReference>
<name>L7LCY6_9ACTN</name>
<dbReference type="Gene3D" id="1.20.1560.10">
    <property type="entry name" value="ABC transporter type 1, transmembrane domain"/>
    <property type="match status" value="1"/>
</dbReference>
<dbReference type="GO" id="GO:0005886">
    <property type="term" value="C:plasma membrane"/>
    <property type="evidence" value="ECO:0007669"/>
    <property type="project" value="UniProtKB-SubCell"/>
</dbReference>
<comment type="similarity">
    <text evidence="9">Belongs to the ABC transporter superfamily. Siderophore-Fe(3+) uptake transporter (SIUT) (TC 3.A.1.21) family.</text>
</comment>
<feature type="transmembrane region" description="Helical" evidence="11">
    <location>
        <begin position="20"/>
        <end position="43"/>
    </location>
</feature>
<keyword evidence="8 11" id="KW-0472">Membrane</keyword>
<evidence type="ECO:0000256" key="6">
    <source>
        <dbReference type="ARBA" id="ARBA00022967"/>
    </source>
</evidence>
<sequence>MIYSDLVAVTGPASRRDRTVFLALTVTSTVLQAASVMTLIPVLHALLGDRPAQAWPWAGLLVAELVLAWAADIVATRAGLRLGFAVIDTMERAGLGAIRRLDPAELHGRRASKLRDLLSGSISESISVVVLLGSPLIHALLLTPLLALMLLAVSWKLTLVALAGGLAMFAALGASRRAIARSEEAFADGNRELDDRILEFAWAQPTLRGAGVGTGTLDRVVAASRTRGLKLLAWQIPGETLFSVVLQLVLLAFGVTTGVLYLNDDISGVTAAAMIVVLLRIVESIGSLSLLSTPSASAARVLGEVSELVEEGEAGSAGPQPQPQPVTGSPQPQTVCLREVGFSYPDGTRALTGVDVSLPAGQITVVVGGSGSGKSTLLDVLSGLREPQTGTVLYDNAPVSASRRLAETSVVFQTTQLRPGTLRANIGSLDDEELTALADRAQLTELLDDLPASWDSRVGEAGNALSGGERQRVGLARALAKPAGLLLVDEATSALDAITERAVVTALEQVRGERTTVIVTHRPALVALADQVIVLDEGRVADSGSLQDLLDRGGVFADLWTRWRESEGWQVGTR</sequence>
<keyword evidence="2" id="KW-0997">Cell inner membrane</keyword>
<keyword evidence="7 11" id="KW-1133">Transmembrane helix</keyword>
<accession>L7LCY6</accession>
<comment type="subcellular location">
    <subcellularLocation>
        <location evidence="1">Cell inner membrane</location>
        <topology evidence="1">Multi-pass membrane protein</topology>
    </subcellularLocation>
</comment>
<dbReference type="InterPro" id="IPR003439">
    <property type="entry name" value="ABC_transporter-like_ATP-bd"/>
</dbReference>
<dbReference type="InterPro" id="IPR017871">
    <property type="entry name" value="ABC_transporter-like_CS"/>
</dbReference>
<dbReference type="eggNOG" id="COG1132">
    <property type="taxonomic scope" value="Bacteria"/>
</dbReference>
<evidence type="ECO:0000256" key="8">
    <source>
        <dbReference type="ARBA" id="ARBA00023136"/>
    </source>
</evidence>
<evidence type="ECO:0000256" key="5">
    <source>
        <dbReference type="ARBA" id="ARBA00022840"/>
    </source>
</evidence>
<gene>
    <name evidence="14" type="ORF">GOHSU_44_00010</name>
</gene>
<keyword evidence="6" id="KW-1278">Translocase</keyword>
<keyword evidence="5 14" id="KW-0067">ATP-binding</keyword>
<evidence type="ECO:0000256" key="3">
    <source>
        <dbReference type="ARBA" id="ARBA00022692"/>
    </source>
</evidence>
<evidence type="ECO:0000256" key="1">
    <source>
        <dbReference type="ARBA" id="ARBA00004429"/>
    </source>
</evidence>
<evidence type="ECO:0000259" key="13">
    <source>
        <dbReference type="PROSITE" id="PS50929"/>
    </source>
</evidence>
<dbReference type="AlphaFoldDB" id="L7LCY6"/>
<dbReference type="InterPro" id="IPR011527">
    <property type="entry name" value="ABC1_TM_dom"/>
</dbReference>
<evidence type="ECO:0000256" key="9">
    <source>
        <dbReference type="ARBA" id="ARBA00023455"/>
    </source>
</evidence>
<keyword evidence="4" id="KW-0547">Nucleotide-binding</keyword>
<feature type="region of interest" description="Disordered" evidence="10">
    <location>
        <begin position="310"/>
        <end position="332"/>
    </location>
</feature>
<protein>
    <submittedName>
        <fullName evidence="14">Putative ABC transporter permease/ATP-binding protein</fullName>
    </submittedName>
</protein>
<keyword evidence="15" id="KW-1185">Reference proteome</keyword>
<dbReference type="InterPro" id="IPR036640">
    <property type="entry name" value="ABC1_TM_sf"/>
</dbReference>
<dbReference type="Proteomes" id="UP000053405">
    <property type="component" value="Unassembled WGS sequence"/>
</dbReference>
<organism evidence="14 15">
    <name type="scientific">Gordonia hirsuta DSM 44140 = NBRC 16056</name>
    <dbReference type="NCBI Taxonomy" id="1121927"/>
    <lineage>
        <taxon>Bacteria</taxon>
        <taxon>Bacillati</taxon>
        <taxon>Actinomycetota</taxon>
        <taxon>Actinomycetes</taxon>
        <taxon>Mycobacteriales</taxon>
        <taxon>Gordoniaceae</taxon>
        <taxon>Gordonia</taxon>
    </lineage>
</organism>
<dbReference type="GO" id="GO:0005524">
    <property type="term" value="F:ATP binding"/>
    <property type="evidence" value="ECO:0007669"/>
    <property type="project" value="UniProtKB-KW"/>
</dbReference>
<feature type="domain" description="ABC transmembrane type-1" evidence="13">
    <location>
        <begin position="22"/>
        <end position="289"/>
    </location>
</feature>
<evidence type="ECO:0000313" key="14">
    <source>
        <dbReference type="EMBL" id="GAC58601.1"/>
    </source>
</evidence>
<keyword evidence="3 11" id="KW-0812">Transmembrane</keyword>
<dbReference type="PROSITE" id="PS50929">
    <property type="entry name" value="ABC_TM1F"/>
    <property type="match status" value="1"/>
</dbReference>
<dbReference type="InterPro" id="IPR027417">
    <property type="entry name" value="P-loop_NTPase"/>
</dbReference>
<dbReference type="GO" id="GO:0034040">
    <property type="term" value="F:ATPase-coupled lipid transmembrane transporter activity"/>
    <property type="evidence" value="ECO:0007669"/>
    <property type="project" value="TreeGrafter"/>
</dbReference>
<dbReference type="RefSeq" id="WP_005943075.1">
    <property type="nucleotide sequence ID" value="NZ_ATVK01000061.1"/>
</dbReference>
<keyword evidence="2" id="KW-1003">Cell membrane</keyword>
<dbReference type="SUPFAM" id="SSF90123">
    <property type="entry name" value="ABC transporter transmembrane region"/>
    <property type="match status" value="1"/>
</dbReference>
<feature type="transmembrane region" description="Helical" evidence="11">
    <location>
        <begin position="117"/>
        <end position="141"/>
    </location>
</feature>
<evidence type="ECO:0000256" key="10">
    <source>
        <dbReference type="SAM" id="MobiDB-lite"/>
    </source>
</evidence>
<feature type="transmembrane region" description="Helical" evidence="11">
    <location>
        <begin position="240"/>
        <end position="262"/>
    </location>
</feature>
<evidence type="ECO:0000256" key="11">
    <source>
        <dbReference type="SAM" id="Phobius"/>
    </source>
</evidence>
<dbReference type="STRING" id="1121927.GOHSU_44_00010"/>